<dbReference type="SUPFAM" id="SSF48403">
    <property type="entry name" value="Ankyrin repeat"/>
    <property type="match status" value="1"/>
</dbReference>
<feature type="repeat" description="ANK" evidence="3">
    <location>
        <begin position="121"/>
        <end position="153"/>
    </location>
</feature>
<proteinExistence type="predicted"/>
<evidence type="ECO:0000313" key="6">
    <source>
        <dbReference type="Proteomes" id="UP001165205"/>
    </source>
</evidence>
<evidence type="ECO:0000256" key="1">
    <source>
        <dbReference type="ARBA" id="ARBA00022737"/>
    </source>
</evidence>
<dbReference type="InterPro" id="IPR036770">
    <property type="entry name" value="Ankyrin_rpt-contain_sf"/>
</dbReference>
<dbReference type="SMART" id="SM00248">
    <property type="entry name" value="ANK"/>
    <property type="match status" value="3"/>
</dbReference>
<keyword evidence="1" id="KW-0677">Repeat</keyword>
<dbReference type="EMBL" id="BSYA01000059">
    <property type="protein sequence ID" value="GMG29634.1"/>
    <property type="molecule type" value="Genomic_DNA"/>
</dbReference>
<feature type="repeat" description="ANK" evidence="3">
    <location>
        <begin position="55"/>
        <end position="87"/>
    </location>
</feature>
<dbReference type="PROSITE" id="PS50297">
    <property type="entry name" value="ANK_REP_REGION"/>
    <property type="match status" value="2"/>
</dbReference>
<comment type="caution">
    <text evidence="5">The sequence shown here is derived from an EMBL/GenBank/DDBJ whole genome shotgun (WGS) entry which is preliminary data.</text>
</comment>
<feature type="signal peptide" evidence="4">
    <location>
        <begin position="1"/>
        <end position="21"/>
    </location>
</feature>
<feature type="repeat" description="ANK" evidence="3">
    <location>
        <begin position="88"/>
        <end position="120"/>
    </location>
</feature>
<dbReference type="PRINTS" id="PR01415">
    <property type="entry name" value="ANKYRIN"/>
</dbReference>
<evidence type="ECO:0000256" key="2">
    <source>
        <dbReference type="ARBA" id="ARBA00023043"/>
    </source>
</evidence>
<gene>
    <name evidence="5" type="ORF">Aory04_000586800</name>
</gene>
<sequence length="155" mass="17143">MKDPKMSLLILPIELLRLIATFLKTEKDLNSLCQTNTWLYSVLNRFLYQQNIRISGESALIWAAKFGKVVTAQILIQEGVNVGMHDTNGMSPLLYAAAYGHLAVAELLVQEGAELESKNWQSQTPLSSSAAHGHEAVVKLLLEKGANPVYKNRHG</sequence>
<organism evidence="5 6">
    <name type="scientific">Aspergillus oryzae</name>
    <name type="common">Yellow koji mold</name>
    <dbReference type="NCBI Taxonomy" id="5062"/>
    <lineage>
        <taxon>Eukaryota</taxon>
        <taxon>Fungi</taxon>
        <taxon>Dikarya</taxon>
        <taxon>Ascomycota</taxon>
        <taxon>Pezizomycotina</taxon>
        <taxon>Eurotiomycetes</taxon>
        <taxon>Eurotiomycetidae</taxon>
        <taxon>Eurotiales</taxon>
        <taxon>Aspergillaceae</taxon>
        <taxon>Aspergillus</taxon>
        <taxon>Aspergillus subgen. Circumdati</taxon>
    </lineage>
</organism>
<name>A0AAN4YI48_ASPOZ</name>
<dbReference type="InterPro" id="IPR002110">
    <property type="entry name" value="Ankyrin_rpt"/>
</dbReference>
<dbReference type="PANTHER" id="PTHR24171">
    <property type="entry name" value="ANKYRIN REPEAT DOMAIN-CONTAINING PROTEIN 39-RELATED"/>
    <property type="match status" value="1"/>
</dbReference>
<reference evidence="5" key="1">
    <citation type="submission" date="2023-04" db="EMBL/GenBank/DDBJ databases">
        <title>Aspergillus oryzae NBRC 4228.</title>
        <authorList>
            <person name="Ichikawa N."/>
            <person name="Sato H."/>
            <person name="Tonouchi N."/>
        </authorList>
    </citation>
    <scope>NUCLEOTIDE SEQUENCE</scope>
    <source>
        <strain evidence="5">NBRC 4228</strain>
    </source>
</reference>
<feature type="chain" id="PRO_5042984058" evidence="4">
    <location>
        <begin position="22"/>
        <end position="155"/>
    </location>
</feature>
<dbReference type="CDD" id="cd09917">
    <property type="entry name" value="F-box_SF"/>
    <property type="match status" value="1"/>
</dbReference>
<accession>A0AAN4YI48</accession>
<dbReference type="Gene3D" id="1.25.40.20">
    <property type="entry name" value="Ankyrin repeat-containing domain"/>
    <property type="match status" value="1"/>
</dbReference>
<dbReference type="Proteomes" id="UP001165205">
    <property type="component" value="Unassembled WGS sequence"/>
</dbReference>
<evidence type="ECO:0000256" key="3">
    <source>
        <dbReference type="PROSITE-ProRule" id="PRU00023"/>
    </source>
</evidence>
<dbReference type="AlphaFoldDB" id="A0AAN4YI48"/>
<protein>
    <submittedName>
        <fullName evidence="5">Unnamed protein product</fullName>
    </submittedName>
</protein>
<keyword evidence="4" id="KW-0732">Signal</keyword>
<dbReference type="Pfam" id="PF12796">
    <property type="entry name" value="Ank_2"/>
    <property type="match status" value="1"/>
</dbReference>
<dbReference type="PROSITE" id="PS50088">
    <property type="entry name" value="ANK_REPEAT"/>
    <property type="match status" value="3"/>
</dbReference>
<evidence type="ECO:0000256" key="4">
    <source>
        <dbReference type="SAM" id="SignalP"/>
    </source>
</evidence>
<evidence type="ECO:0000313" key="5">
    <source>
        <dbReference type="EMBL" id="GMG29634.1"/>
    </source>
</evidence>
<keyword evidence="2 3" id="KW-0040">ANK repeat</keyword>